<evidence type="ECO:0000256" key="2">
    <source>
        <dbReference type="SAM" id="SignalP"/>
    </source>
</evidence>
<proteinExistence type="predicted"/>
<feature type="chain" id="PRO_5040340496" evidence="2">
    <location>
        <begin position="21"/>
        <end position="531"/>
    </location>
</feature>
<feature type="region of interest" description="Disordered" evidence="1">
    <location>
        <begin position="24"/>
        <end position="53"/>
    </location>
</feature>
<dbReference type="AlphaFoldDB" id="A0A9P5PCY2"/>
<dbReference type="Proteomes" id="UP000772434">
    <property type="component" value="Unassembled WGS sequence"/>
</dbReference>
<organism evidence="3 4">
    <name type="scientific">Rhodocollybia butyracea</name>
    <dbReference type="NCBI Taxonomy" id="206335"/>
    <lineage>
        <taxon>Eukaryota</taxon>
        <taxon>Fungi</taxon>
        <taxon>Dikarya</taxon>
        <taxon>Basidiomycota</taxon>
        <taxon>Agaricomycotina</taxon>
        <taxon>Agaricomycetes</taxon>
        <taxon>Agaricomycetidae</taxon>
        <taxon>Agaricales</taxon>
        <taxon>Marasmiineae</taxon>
        <taxon>Omphalotaceae</taxon>
        <taxon>Rhodocollybia</taxon>
    </lineage>
</organism>
<evidence type="ECO:0000256" key="1">
    <source>
        <dbReference type="SAM" id="MobiDB-lite"/>
    </source>
</evidence>
<protein>
    <submittedName>
        <fullName evidence="3">Uncharacterized protein</fullName>
    </submittedName>
</protein>
<dbReference type="EMBL" id="JADNRY010000216">
    <property type="protein sequence ID" value="KAF9061059.1"/>
    <property type="molecule type" value="Genomic_DNA"/>
</dbReference>
<keyword evidence="2" id="KW-0732">Signal</keyword>
<evidence type="ECO:0000313" key="4">
    <source>
        <dbReference type="Proteomes" id="UP000772434"/>
    </source>
</evidence>
<name>A0A9P5PCY2_9AGAR</name>
<evidence type="ECO:0000313" key="3">
    <source>
        <dbReference type="EMBL" id="KAF9061059.1"/>
    </source>
</evidence>
<reference evidence="3" key="1">
    <citation type="submission" date="2020-11" db="EMBL/GenBank/DDBJ databases">
        <authorList>
            <consortium name="DOE Joint Genome Institute"/>
            <person name="Ahrendt S."/>
            <person name="Riley R."/>
            <person name="Andreopoulos W."/>
            <person name="Labutti K."/>
            <person name="Pangilinan J."/>
            <person name="Ruiz-Duenas F.J."/>
            <person name="Barrasa J.M."/>
            <person name="Sanchez-Garcia M."/>
            <person name="Camarero S."/>
            <person name="Miyauchi S."/>
            <person name="Serrano A."/>
            <person name="Linde D."/>
            <person name="Babiker R."/>
            <person name="Drula E."/>
            <person name="Ayuso-Fernandez I."/>
            <person name="Pacheco R."/>
            <person name="Padilla G."/>
            <person name="Ferreira P."/>
            <person name="Barriuso J."/>
            <person name="Kellner H."/>
            <person name="Castanera R."/>
            <person name="Alfaro M."/>
            <person name="Ramirez L."/>
            <person name="Pisabarro A.G."/>
            <person name="Kuo A."/>
            <person name="Tritt A."/>
            <person name="Lipzen A."/>
            <person name="He G."/>
            <person name="Yan M."/>
            <person name="Ng V."/>
            <person name="Cullen D."/>
            <person name="Martin F."/>
            <person name="Rosso M.-N."/>
            <person name="Henrissat B."/>
            <person name="Hibbett D."/>
            <person name="Martinez A.T."/>
            <person name="Grigoriev I.V."/>
        </authorList>
    </citation>
    <scope>NUCLEOTIDE SEQUENCE</scope>
    <source>
        <strain evidence="3">AH 40177</strain>
    </source>
</reference>
<keyword evidence="4" id="KW-1185">Reference proteome</keyword>
<comment type="caution">
    <text evidence="3">The sequence shown here is derived from an EMBL/GenBank/DDBJ whole genome shotgun (WGS) entry which is preliminary data.</text>
</comment>
<feature type="signal peptide" evidence="2">
    <location>
        <begin position="1"/>
        <end position="20"/>
    </location>
</feature>
<feature type="compositionally biased region" description="Pro residues" evidence="1">
    <location>
        <begin position="37"/>
        <end position="50"/>
    </location>
</feature>
<sequence length="531" mass="58763">MRPALLLLAVIASSLISVCSRPLPDNEDAAESSSQVPHPPMPPPPPPPADLPKKYTLTFLDHTGQSTNSDQVSTGIEHSLGLSIAINIALTSGGYKIEYRGVYETHKQNLGILYFKLIGGNCNPCFGWAARGPYYLALTGSLSNRRPIYYIGIRHGTPGPNQFEDFDQCFAVNPKRDSVARKAKEVWNQLRDAVNSVFMAPHPPLLLPGPLPPPQRQPAQKGYTVTFLDHQTGRAMSDRQAQPFRRKKSITNAINKALGTVNAGFKVNYLGVYAPHAQNGMLYFKLIGGPRCNPCFGWAAPVTNSEYYTGIIHGGVEHWPHPNQFEDQHHCVGYHPHVARALARWNTLKVAANSAFMIEPSTIHPPAMQPPTMQPPTMTFMTLQGQILSTNHDTAVQQAITNVIREIFQMPQQSSVEYRGSMGFNFGGDPPRLLYFKFVEGNSGHETDTQTCTDANPCYGWTGLGASNVHHTHPGGESKQRYLALFQPRPAHEVGERSRFVLKKMYPETDAQAELVKLGSEFINHFVIPPR</sequence>
<gene>
    <name evidence="3" type="ORF">BDP27DRAFT_1429373</name>
</gene>
<accession>A0A9P5PCY2</accession>